<evidence type="ECO:0000259" key="8">
    <source>
        <dbReference type="Pfam" id="PF07559"/>
    </source>
</evidence>
<dbReference type="Pfam" id="PF06429">
    <property type="entry name" value="Flg_bbr_C"/>
    <property type="match status" value="1"/>
</dbReference>
<feature type="domain" description="Flagellar basal-body/hook protein C-terminal" evidence="7">
    <location>
        <begin position="391"/>
        <end position="422"/>
    </location>
</feature>
<dbReference type="InterPro" id="IPR037058">
    <property type="entry name" value="Falgellar_hook_FlgE_sf"/>
</dbReference>
<evidence type="ECO:0000256" key="1">
    <source>
        <dbReference type="ARBA" id="ARBA00004117"/>
    </source>
</evidence>
<evidence type="ECO:0000259" key="7">
    <source>
        <dbReference type="Pfam" id="PF06429"/>
    </source>
</evidence>
<keyword evidence="9" id="KW-0966">Cell projection</keyword>
<comment type="subcellular location">
    <subcellularLocation>
        <location evidence="1 5">Bacterial flagellum basal body</location>
    </subcellularLocation>
</comment>
<keyword evidence="9" id="KW-0282">Flagellum</keyword>
<evidence type="ECO:0000313" key="9">
    <source>
        <dbReference type="EMBL" id="SHM32939.1"/>
    </source>
</evidence>
<feature type="domain" description="Flagellar hook protein FlgE D2" evidence="8">
    <location>
        <begin position="192"/>
        <end position="312"/>
    </location>
</feature>
<dbReference type="InterPro" id="IPR019776">
    <property type="entry name" value="Flagellar_basal_body_rod_CS"/>
</dbReference>
<dbReference type="InterPro" id="IPR010930">
    <property type="entry name" value="Flg_bb/hook_C_dom"/>
</dbReference>
<comment type="similarity">
    <text evidence="2 5">Belongs to the flagella basal body rod proteins family.</text>
</comment>
<dbReference type="NCBIfam" id="TIGR03506">
    <property type="entry name" value="FlgEFG_subfam"/>
    <property type="match status" value="1"/>
</dbReference>
<dbReference type="InterPro" id="IPR037925">
    <property type="entry name" value="FlgE/F/G-like"/>
</dbReference>
<dbReference type="GO" id="GO:0009425">
    <property type="term" value="C:bacterial-type flagellum basal body"/>
    <property type="evidence" value="ECO:0007669"/>
    <property type="project" value="UniProtKB-SubCell"/>
</dbReference>
<dbReference type="PANTHER" id="PTHR30435">
    <property type="entry name" value="FLAGELLAR PROTEIN"/>
    <property type="match status" value="1"/>
</dbReference>
<dbReference type="PROSITE" id="PS00588">
    <property type="entry name" value="FLAGELLA_BB_ROD"/>
    <property type="match status" value="1"/>
</dbReference>
<dbReference type="Proteomes" id="UP000183974">
    <property type="component" value="Unassembled WGS sequence"/>
</dbReference>
<keyword evidence="4 5" id="KW-0975">Bacterial flagellum</keyword>
<keyword evidence="10" id="KW-1185">Reference proteome</keyword>
<dbReference type="GO" id="GO:0009424">
    <property type="term" value="C:bacterial-type flagellum hook"/>
    <property type="evidence" value="ECO:0007669"/>
    <property type="project" value="TreeGrafter"/>
</dbReference>
<protein>
    <recommendedName>
        <fullName evidence="3 5">Flagellar hook protein FlgE</fullName>
    </recommendedName>
</protein>
<evidence type="ECO:0000256" key="3">
    <source>
        <dbReference type="ARBA" id="ARBA00019015"/>
    </source>
</evidence>
<evidence type="ECO:0000256" key="2">
    <source>
        <dbReference type="ARBA" id="ARBA00009677"/>
    </source>
</evidence>
<proteinExistence type="inferred from homology"/>
<evidence type="ECO:0000313" key="10">
    <source>
        <dbReference type="Proteomes" id="UP000183974"/>
    </source>
</evidence>
<dbReference type="Gene3D" id="2.60.98.20">
    <property type="entry name" value="Flagellar hook protein FlgE"/>
    <property type="match status" value="1"/>
</dbReference>
<evidence type="ECO:0000256" key="5">
    <source>
        <dbReference type="RuleBase" id="RU362116"/>
    </source>
</evidence>
<dbReference type="PANTHER" id="PTHR30435:SF1">
    <property type="entry name" value="FLAGELLAR HOOK PROTEIN FLGE"/>
    <property type="match status" value="1"/>
</dbReference>
<dbReference type="STRING" id="337701.SAMN05444398_1141"/>
<dbReference type="AlphaFoldDB" id="A0A1M7HX27"/>
<dbReference type="InterPro" id="IPR011491">
    <property type="entry name" value="FlgE_D2"/>
</dbReference>
<accession>A0A1M7HX27</accession>
<comment type="function">
    <text evidence="5">A flexible structure which links the flagellar filament to the drive apparatus in the basal body.</text>
</comment>
<dbReference type="Pfam" id="PF00460">
    <property type="entry name" value="Flg_bb_rod"/>
    <property type="match status" value="1"/>
</dbReference>
<dbReference type="GO" id="GO:0071978">
    <property type="term" value="P:bacterial-type flagellum-dependent swarming motility"/>
    <property type="evidence" value="ECO:0007669"/>
    <property type="project" value="TreeGrafter"/>
</dbReference>
<dbReference type="Pfam" id="PF07559">
    <property type="entry name" value="FlgE_D2"/>
    <property type="match status" value="1"/>
</dbReference>
<dbReference type="InterPro" id="IPR001444">
    <property type="entry name" value="Flag_bb_rod_N"/>
</dbReference>
<reference evidence="9 10" key="1">
    <citation type="submission" date="2016-11" db="EMBL/GenBank/DDBJ databases">
        <authorList>
            <person name="Jaros S."/>
            <person name="Januszkiewicz K."/>
            <person name="Wedrychowicz H."/>
        </authorList>
    </citation>
    <scope>NUCLEOTIDE SEQUENCE [LARGE SCALE GENOMIC DNA]</scope>
    <source>
        <strain evidence="9 10">DSM 29589</strain>
    </source>
</reference>
<dbReference type="GO" id="GO:0005829">
    <property type="term" value="C:cytosol"/>
    <property type="evidence" value="ECO:0007669"/>
    <property type="project" value="TreeGrafter"/>
</dbReference>
<keyword evidence="9" id="KW-0969">Cilium</keyword>
<dbReference type="SUPFAM" id="SSF117143">
    <property type="entry name" value="Flagellar hook protein flgE"/>
    <property type="match status" value="1"/>
</dbReference>
<gene>
    <name evidence="9" type="ORF">SAMN05444398_1141</name>
</gene>
<dbReference type="EMBL" id="FRBR01000014">
    <property type="protein sequence ID" value="SHM32939.1"/>
    <property type="molecule type" value="Genomic_DNA"/>
</dbReference>
<evidence type="ECO:0000256" key="4">
    <source>
        <dbReference type="ARBA" id="ARBA00023143"/>
    </source>
</evidence>
<evidence type="ECO:0000259" key="6">
    <source>
        <dbReference type="Pfam" id="PF00460"/>
    </source>
</evidence>
<feature type="domain" description="Flagellar basal body rod protein N-terminal" evidence="6">
    <location>
        <begin position="7"/>
        <end position="37"/>
    </location>
</feature>
<name>A0A1M7HX27_9RHOB</name>
<dbReference type="InterPro" id="IPR020013">
    <property type="entry name" value="Flagellar_FlgE/F/G"/>
</dbReference>
<organism evidence="9 10">
    <name type="scientific">Roseovarius pacificus</name>
    <dbReference type="NCBI Taxonomy" id="337701"/>
    <lineage>
        <taxon>Bacteria</taxon>
        <taxon>Pseudomonadati</taxon>
        <taxon>Pseudomonadota</taxon>
        <taxon>Alphaproteobacteria</taxon>
        <taxon>Rhodobacterales</taxon>
        <taxon>Roseobacteraceae</taxon>
        <taxon>Roseovarius</taxon>
    </lineage>
</organism>
<sequence>MTISSSLNAGVAGLSANAARLAAISDNIANSATYGYKRVETDFQSLVISSGGGSYSAGGVRSSTHRLIDESGPLVPTSNPTDLAVRGRGMLPVAAASQVEIGNGDPQMLLTTTGSFRTDAQGRLATDSGLVLLGWPAGPDGNVPEFPRDTSDGLEPVQINADQLTGEPTTEISLGINLPGTETDAGATGESRRLPVEYYDNLGISENIMIEFAPVIPASGSSNQWTMTLTDSAQDGAVIGEYSLTFDDARASGGTLLAVSTLSGGAYDPANGSVIVNVAGGPLEINIGQLGASNGLTQLSDSFAPLSISKDGSPVGNMVAVEVDANGFVHASYDTGITRTIYQVPLVDLPNPNGMVSIDKQTFIPSSNSGSFFLWDAGDGPTGDVVAFAREESATDVAGELTDMIQTQRAYSSNAKVIQTVELSLAVAISLPVEIISCVLARLPLIDCRVCRATMALLLVRMLDIECSLACGALHRFHFPARTGRSRCRSDVCSRRGSPWLRHPFRDARSASGTSTNGMLSQKVRLASI</sequence>